<dbReference type="InterPro" id="IPR027417">
    <property type="entry name" value="P-loop_NTPase"/>
</dbReference>
<dbReference type="InterPro" id="IPR036106">
    <property type="entry name" value="MYSc_Myo7"/>
</dbReference>
<dbReference type="Gene3D" id="1.10.10.820">
    <property type="match status" value="1"/>
</dbReference>
<dbReference type="InterPro" id="IPR014352">
    <property type="entry name" value="FERM/acyl-CoA-bd_prot_sf"/>
</dbReference>
<keyword evidence="3" id="KW-0963">Cytoplasm</keyword>
<dbReference type="SUPFAM" id="SSF54236">
    <property type="entry name" value="Ubiquitin-like"/>
    <property type="match status" value="2"/>
</dbReference>
<evidence type="ECO:0000256" key="1">
    <source>
        <dbReference type="ARBA" id="ARBA00004496"/>
    </source>
</evidence>
<dbReference type="GO" id="GO:0005737">
    <property type="term" value="C:cytoplasm"/>
    <property type="evidence" value="ECO:0007669"/>
    <property type="project" value="UniProtKB-SubCell"/>
</dbReference>
<dbReference type="GO" id="GO:0003779">
    <property type="term" value="F:actin binding"/>
    <property type="evidence" value="ECO:0007669"/>
    <property type="project" value="UniProtKB-KW"/>
</dbReference>
<dbReference type="InterPro" id="IPR051567">
    <property type="entry name" value="Unconventional_Myosin_ATPase"/>
</dbReference>
<dbReference type="InterPro" id="IPR000857">
    <property type="entry name" value="MyTH4_dom"/>
</dbReference>
<keyword evidence="5 10" id="KW-0547">Nucleotide-binding</keyword>
<feature type="region of interest" description="Actin-binding" evidence="10">
    <location>
        <begin position="682"/>
        <end position="704"/>
    </location>
</feature>
<keyword evidence="4" id="KW-0677">Repeat</keyword>
<reference evidence="15" key="1">
    <citation type="journal article" date="2004" name="Nature">
        <title>Genome duplication in the teleost fish Tetraodon nigroviridis reveals the early vertebrate proto-karyotype.</title>
        <authorList>
            <person name="Jaillon O."/>
            <person name="Aury J.-M."/>
            <person name="Brunet F."/>
            <person name="Petit J.-L."/>
            <person name="Stange-Thomann N."/>
            <person name="Mauceli E."/>
            <person name="Bouneau L."/>
            <person name="Fischer C."/>
            <person name="Ozouf-Costaz C."/>
            <person name="Bernot A."/>
            <person name="Nicaud S."/>
            <person name="Jaffe D."/>
            <person name="Fisher S."/>
            <person name="Lutfalla G."/>
            <person name="Dossat C."/>
            <person name="Segurens B."/>
            <person name="Dasilva C."/>
            <person name="Salanoubat M."/>
            <person name="Levy M."/>
            <person name="Boudet N."/>
            <person name="Castellano S."/>
            <person name="Anthouard V."/>
            <person name="Jubin C."/>
            <person name="Castelli V."/>
            <person name="Katinka M."/>
            <person name="Vacherie B."/>
            <person name="Biemont C."/>
            <person name="Skalli Z."/>
            <person name="Cattolico L."/>
            <person name="Poulain J."/>
            <person name="De Berardinis V."/>
            <person name="Cruaud C."/>
            <person name="Duprat S."/>
            <person name="Brottier P."/>
            <person name="Coutanceau J.-P."/>
            <person name="Gouzy J."/>
            <person name="Parra G."/>
            <person name="Lardier G."/>
            <person name="Chapple C."/>
            <person name="McKernan K.J."/>
            <person name="McEwan P."/>
            <person name="Bosak S."/>
            <person name="Kellis M."/>
            <person name="Volff J.-N."/>
            <person name="Guigo R."/>
            <person name="Zody M.C."/>
            <person name="Mesirov J."/>
            <person name="Lindblad-Toh K."/>
            <person name="Birren B."/>
            <person name="Nusbaum C."/>
            <person name="Kahn D."/>
            <person name="Robinson-Rechavi M."/>
            <person name="Laudet V."/>
            <person name="Schachter V."/>
            <person name="Quetier F."/>
            <person name="Saurin W."/>
            <person name="Scarpelli C."/>
            <person name="Wincker P."/>
            <person name="Lander E.S."/>
            <person name="Weissenbach J."/>
            <person name="Roest Crollius H."/>
        </authorList>
    </citation>
    <scope>NUCLEOTIDE SEQUENCE [LARGE SCALE GENOMIC DNA]</scope>
</reference>
<evidence type="ECO:0000256" key="11">
    <source>
        <dbReference type="SAM" id="MobiDB-lite"/>
    </source>
</evidence>
<dbReference type="CDD" id="cd17092">
    <property type="entry name" value="FERM1_F1_Myosin-VII"/>
    <property type="match status" value="1"/>
</dbReference>
<feature type="domain" description="FERM" evidence="12">
    <location>
        <begin position="1117"/>
        <end position="1459"/>
    </location>
</feature>
<dbReference type="CDD" id="cd13198">
    <property type="entry name" value="FERM_C1_MyoVII"/>
    <property type="match status" value="1"/>
</dbReference>
<feature type="non-terminal residue" evidence="15">
    <location>
        <position position="1"/>
    </location>
</feature>
<evidence type="ECO:0000256" key="6">
    <source>
        <dbReference type="ARBA" id="ARBA00022840"/>
    </source>
</evidence>
<dbReference type="Gene3D" id="1.25.40.530">
    <property type="entry name" value="MyTH4 domain"/>
    <property type="match status" value="3"/>
</dbReference>
<dbReference type="InterPro" id="IPR035963">
    <property type="entry name" value="FERM_2"/>
</dbReference>
<evidence type="ECO:0000259" key="12">
    <source>
        <dbReference type="PROSITE" id="PS50057"/>
    </source>
</evidence>
<evidence type="ECO:0000256" key="5">
    <source>
        <dbReference type="ARBA" id="ARBA00022741"/>
    </source>
</evidence>
<dbReference type="Pfam" id="PF00612">
    <property type="entry name" value="IQ"/>
    <property type="match status" value="2"/>
</dbReference>
<dbReference type="SMART" id="SM00295">
    <property type="entry name" value="B41"/>
    <property type="match status" value="2"/>
</dbReference>
<evidence type="ECO:0000256" key="9">
    <source>
        <dbReference type="ARBA" id="ARBA00023203"/>
    </source>
</evidence>
<dbReference type="PROSITE" id="PS50096">
    <property type="entry name" value="IQ"/>
    <property type="match status" value="1"/>
</dbReference>
<evidence type="ECO:0000256" key="10">
    <source>
        <dbReference type="PROSITE-ProRule" id="PRU00782"/>
    </source>
</evidence>
<name>Q4SNY8_TETNG</name>
<protein>
    <submittedName>
        <fullName evidence="15">(spotted green pufferfish) hypothetical protein</fullName>
    </submittedName>
</protein>
<keyword evidence="7 10" id="KW-0518">Myosin</keyword>
<dbReference type="InterPro" id="IPR000299">
    <property type="entry name" value="FERM_domain"/>
</dbReference>
<dbReference type="InterPro" id="IPR041793">
    <property type="entry name" value="MyoVII_FERM_C1"/>
</dbReference>
<dbReference type="SUPFAM" id="SSF50729">
    <property type="entry name" value="PH domain-like"/>
    <property type="match status" value="1"/>
</dbReference>
<dbReference type="Pfam" id="PF00063">
    <property type="entry name" value="Myosin_head"/>
    <property type="match status" value="2"/>
</dbReference>
<dbReference type="InterPro" id="IPR029071">
    <property type="entry name" value="Ubiquitin-like_domsf"/>
</dbReference>
<keyword evidence="6 10" id="KW-0067">ATP-binding</keyword>
<dbReference type="InterPro" id="IPR038185">
    <property type="entry name" value="MyTH4_dom_sf"/>
</dbReference>
<evidence type="ECO:0000256" key="3">
    <source>
        <dbReference type="ARBA" id="ARBA00022490"/>
    </source>
</evidence>
<dbReference type="Gene3D" id="2.30.30.40">
    <property type="entry name" value="SH3 Domains"/>
    <property type="match status" value="1"/>
</dbReference>
<evidence type="ECO:0000313" key="15">
    <source>
        <dbReference type="EMBL" id="CAF97644.1"/>
    </source>
</evidence>
<dbReference type="PANTHER" id="PTHR22692">
    <property type="entry name" value="MYOSIN VII, XV"/>
    <property type="match status" value="1"/>
</dbReference>
<dbReference type="Gene3D" id="1.20.120.720">
    <property type="entry name" value="Myosin VI head, motor domain, U50 subdomain"/>
    <property type="match status" value="1"/>
</dbReference>
<dbReference type="Pfam" id="PF21998">
    <property type="entry name" value="FERM_C1_MyoVII"/>
    <property type="match status" value="1"/>
</dbReference>
<dbReference type="CDD" id="cd01381">
    <property type="entry name" value="MYSc_Myo7"/>
    <property type="match status" value="1"/>
</dbReference>
<dbReference type="PROSITE" id="PS50057">
    <property type="entry name" value="FERM_3"/>
    <property type="match status" value="2"/>
</dbReference>
<dbReference type="PRINTS" id="PR00193">
    <property type="entry name" value="MYOSINHEAVY"/>
</dbReference>
<dbReference type="Pfam" id="PF00784">
    <property type="entry name" value="MyTH4"/>
    <property type="match status" value="1"/>
</dbReference>
<dbReference type="Gene3D" id="2.30.29.30">
    <property type="entry name" value="Pleckstrin-homology domain (PH domain)/Phosphotyrosine-binding domain (PTB)"/>
    <property type="match status" value="2"/>
</dbReference>
<reference evidence="15" key="2">
    <citation type="submission" date="2004-02" db="EMBL/GenBank/DDBJ databases">
        <authorList>
            <consortium name="Genoscope"/>
            <consortium name="Whitehead Institute Centre for Genome Research"/>
        </authorList>
    </citation>
    <scope>NUCLEOTIDE SEQUENCE</scope>
</reference>
<dbReference type="EMBL" id="CAAE01014542">
    <property type="protein sequence ID" value="CAF97644.1"/>
    <property type="molecule type" value="Genomic_DNA"/>
</dbReference>
<gene>
    <name evidence="15" type="ORF">GSTENG00015070001</name>
</gene>
<evidence type="ECO:0000256" key="7">
    <source>
        <dbReference type="ARBA" id="ARBA00023123"/>
    </source>
</evidence>
<evidence type="ECO:0000259" key="14">
    <source>
        <dbReference type="PROSITE" id="PS51456"/>
    </source>
</evidence>
<dbReference type="SUPFAM" id="SSF47031">
    <property type="entry name" value="Second domain of FERM"/>
    <property type="match status" value="2"/>
</dbReference>
<feature type="non-terminal residue" evidence="15">
    <location>
        <position position="2038"/>
    </location>
</feature>
<accession>Q4SNY8</accession>
<keyword evidence="8 10" id="KW-0505">Motor protein</keyword>
<dbReference type="CDD" id="cd14473">
    <property type="entry name" value="FERM_B-lobe"/>
    <property type="match status" value="2"/>
</dbReference>
<dbReference type="InterPro" id="IPR000048">
    <property type="entry name" value="IQ_motif_EF-hand-BS"/>
</dbReference>
<evidence type="ECO:0000256" key="4">
    <source>
        <dbReference type="ARBA" id="ARBA00022737"/>
    </source>
</evidence>
<dbReference type="Gene3D" id="1.20.5.4820">
    <property type="match status" value="1"/>
</dbReference>
<dbReference type="Gene3D" id="1.20.5.190">
    <property type="match status" value="1"/>
</dbReference>
<dbReference type="InterPro" id="IPR036961">
    <property type="entry name" value="Kinesin_motor_dom_sf"/>
</dbReference>
<feature type="domain" description="MyTH4" evidence="13">
    <location>
        <begin position="1565"/>
        <end position="1737"/>
    </location>
</feature>
<dbReference type="SUPFAM" id="SSF52540">
    <property type="entry name" value="P-loop containing nucleoside triphosphate hydrolases"/>
    <property type="match status" value="1"/>
</dbReference>
<dbReference type="CDD" id="cd23767">
    <property type="entry name" value="IQCD"/>
    <property type="match status" value="1"/>
</dbReference>
<dbReference type="SMART" id="SM00139">
    <property type="entry name" value="MyTH4"/>
    <property type="match status" value="1"/>
</dbReference>
<dbReference type="Pfam" id="PF21989">
    <property type="entry name" value="RA_2"/>
    <property type="match status" value="3"/>
</dbReference>
<dbReference type="Gene3D" id="3.10.20.90">
    <property type="entry name" value="Phosphatidylinositol 3-kinase Catalytic Subunit, Chain A, domain 1"/>
    <property type="match status" value="2"/>
</dbReference>
<proteinExistence type="inferred from homology"/>
<feature type="domain" description="Myosin motor" evidence="14">
    <location>
        <begin position="87"/>
        <end position="805"/>
    </location>
</feature>
<dbReference type="InterPro" id="IPR011993">
    <property type="entry name" value="PH-like_dom_sf"/>
</dbReference>
<sequence>QGQWVWVDTDAEVAVGARVKVTPSGQRLLVDDEGKVNTGVAQRQDVLVADQGTFRTQFDPLTTLLQERSLTQELEASLRVMHPTLAEGVDDMVNLGEMTEAGLLRNLMLRYKQGVIYTYIGSVLVAVNPYQDFPIYTSEQVKLYQGGNLEELPPHIYALAESCYSRMTRHLQNQCCIIRSVPCDGGRNASFLPSGESGAGKTESTKLILRYLAAVSSEMSKRRVERLVLESNPILEAFGNAKTTRNDNSSRFGKYLEIFFNEEGVIEGARMEQYLLEKSRVCHQALGERNYHIFYCMLAGITAEEKKALTLSDPGDYMFLTKGSCIQCEGRDDAAIYKHVRSAMELFFSESQCQEIFRLLAAILHLGNICFEGNTRDNLETCHVSKSKHFSIAASVLEVSSSLWWPFWFSPLFYTQTSPYACSLQVRKSLLESSLTSRSIMTMTESVSKPLSAAQASDCRDAFVKAIYDKLFIWIVGKINSVIYRNLAKSPKSSPLSIGLLDIFGFENFYRNSFEQLFINFANEKLQQFFVGHIFKREQEEYRREGVAWTSVRFHDNQDVLDLLALKACNLLSLIDEESQFPKGSDSSMLRKMNQHHAENRNYVASKREGDTDFGIHHFAGAVFYDSRGFLEKNRDAVSLDLIKMVATSPSHVGDLLRLPCRPTADGSKQVPTLSGQFRQSLDSLLKALSACQPFFIRCFKPNDKKQPKVFDRNLCMHQLKCFGLMDTVHIRKLGYPIRHSLEYFLNRYRVLLDRTACDPKTSTTAACCEAICRSVIRDKDKWKIGKTKIFLKDSRDVILEQMRNQRLNRAALVIQTFMKGCKDRCSPFRTEITAFPCARAELCLSLNTRLFLFFCRMSFLRKRRAAVVLQKGWRSCKRRQKLRGYLVRKELKQKSSAAVLLQAFTRGMLARRRTEKIRDQNHELIVSDLQQRLLAIAQELEENQPITEQVSRARTPVESSDSSPVKENEITPEEEDDEFSFYRFSALHFQGGATHTHITQRLREPLLHHDDEGDALACLTVWWLILRFMEDLPEPTSPETSTKGPRLVSRNLPMRQGIRLNNTVGLEEYLERFLLQGPNSYGTYCSERLSRIKANGERTELPCWIELQAAKSKAPIDVCVALLDGRSVHLHLDSASTSAEVCQVLADKINLQDTYGFSLYISLFDKVELEHVEPFLLTLVLTRGQVLQVKWIALFFWQMCSLGSCRNHVLDAVSQCEQEMRRQGHKEEDAPWKLSFRKELFAPWHECSEDPVSTDLIYSQVIKGLKSSEYTCEKEDEYVSLAAMHHHIQFGPACNRDDVQQAVEECIPTELIESRGMTKWIHLIRSAHLQVRQRRRDAVKAELVNSARQTWALDFSRFYDVTMTSGLPLKTSLFVVAVNWRGIVFLEGKDKKLLEMPYLEIMGVRTRFLKECFSSSGECGSWSARLTTVRGEFVLKGQKAAAMAALVQEHLEGLRGRSVYALAQQDSGENENPTFLRCKRGDLLLVAGTHHWSAGGQLIRATNQRTDSSGVVFRHRLLFLPTLSRPSEDQLELLSPGQKKMVQNSVKGEETLDPVSLKDFALENFRELLRQPLLKNLMHNSELSNLACNAFTDILHLYPVILLAPSVVYHEIHHLTSFRYMGDYPVKNARPPTELTDQIFGPATQHNALKDEIYCQIMRQMTGNSYRLSVERGWQLMWLCTGLFSPSPVLLSHARRFLESRATNQLAGDCLQRLREMTSKEPRRFPPDLAELEAIQQNSTRVFHKVHFPNETNQTFEVTSTTTIRELCCSIASQLKLSSADGYGLYLKTRKKMTSLDENQYFFDGTRQASHSLKKAKKAKEANAAAHLYLVMFKRKLWLNVIPCEDPVADLTFHFPQLTELPKRTTSVQELPKYLKGRHNCTREDMIHLGGLLFRIQVGSDGSRSGAIPQMLKELIPVDQINIMSPGDWKKHLFSSYNKQGDITAKEAKIRFLKVVSTWPTFGCSFFEVKQTCEASFPNAILVVISKQGVGFMDPETKEELDLYPFSRITDYHSREEHFHMTLKTVMKGSDFVCETP</sequence>
<feature type="compositionally biased region" description="Polar residues" evidence="11">
    <location>
        <begin position="948"/>
        <end position="964"/>
    </location>
</feature>
<evidence type="ECO:0000259" key="13">
    <source>
        <dbReference type="PROSITE" id="PS51016"/>
    </source>
</evidence>
<dbReference type="PROSITE" id="PS51456">
    <property type="entry name" value="MYOSIN_MOTOR"/>
    <property type="match status" value="1"/>
</dbReference>
<dbReference type="Pfam" id="PF00373">
    <property type="entry name" value="FERM_M"/>
    <property type="match status" value="2"/>
</dbReference>
<evidence type="ECO:0000256" key="8">
    <source>
        <dbReference type="ARBA" id="ARBA00023175"/>
    </source>
</evidence>
<feature type="binding site" evidence="10">
    <location>
        <begin position="195"/>
        <end position="202"/>
    </location>
    <ligand>
        <name>ATP</name>
        <dbReference type="ChEBI" id="CHEBI:30616"/>
    </ligand>
</feature>
<dbReference type="Gene3D" id="3.40.850.10">
    <property type="entry name" value="Kinesin motor domain"/>
    <property type="match status" value="1"/>
</dbReference>
<keyword evidence="9 10" id="KW-0009">Actin-binding</keyword>
<dbReference type="FunFam" id="1.10.10.820:FF:000001">
    <property type="entry name" value="Myosin heavy chain"/>
    <property type="match status" value="1"/>
</dbReference>
<dbReference type="OrthoDB" id="6108017at2759"/>
<dbReference type="Gene3D" id="1.20.80.10">
    <property type="match status" value="2"/>
</dbReference>
<evidence type="ECO:0000256" key="2">
    <source>
        <dbReference type="ARBA" id="ARBA00008314"/>
    </source>
</evidence>
<feature type="region of interest" description="Disordered" evidence="11">
    <location>
        <begin position="948"/>
        <end position="974"/>
    </location>
</feature>
<dbReference type="PANTHER" id="PTHR22692:SF24">
    <property type="entry name" value="MYOSIN VIIB"/>
    <property type="match status" value="1"/>
</dbReference>
<dbReference type="InterPro" id="IPR001609">
    <property type="entry name" value="Myosin_head_motor_dom-like"/>
</dbReference>
<dbReference type="SMART" id="SM00015">
    <property type="entry name" value="IQ"/>
    <property type="match status" value="3"/>
</dbReference>
<dbReference type="InterPro" id="IPR019748">
    <property type="entry name" value="FERM_central"/>
</dbReference>
<dbReference type="PROSITE" id="PS51016">
    <property type="entry name" value="MYTH4"/>
    <property type="match status" value="1"/>
</dbReference>
<dbReference type="Gene3D" id="1.20.58.530">
    <property type="match status" value="1"/>
</dbReference>
<feature type="domain" description="FERM" evidence="12">
    <location>
        <begin position="1743"/>
        <end position="2038"/>
    </location>
</feature>
<dbReference type="InterPro" id="IPR019749">
    <property type="entry name" value="Band_41_domain"/>
</dbReference>
<dbReference type="KEGG" id="tng:GSTEN00015070G001"/>
<comment type="similarity">
    <text evidence="2 10">Belongs to the TRAFAC class myosin-kinesin ATPase superfamily. Myosin family.</text>
</comment>
<comment type="caution">
    <text evidence="15">The sequence shown here is derived from an EMBL/GenBank/DDBJ whole genome shotgun (WGS) entry which is preliminary data.</text>
</comment>
<comment type="subcellular location">
    <subcellularLocation>
        <location evidence="1">Cytoplasm</location>
    </subcellularLocation>
</comment>
<organism evidence="15">
    <name type="scientific">Tetraodon nigroviridis</name>
    <name type="common">Spotted green pufferfish</name>
    <name type="synonym">Chelonodon nigroviridis</name>
    <dbReference type="NCBI Taxonomy" id="99883"/>
    <lineage>
        <taxon>Eukaryota</taxon>
        <taxon>Metazoa</taxon>
        <taxon>Chordata</taxon>
        <taxon>Craniata</taxon>
        <taxon>Vertebrata</taxon>
        <taxon>Euteleostomi</taxon>
        <taxon>Actinopterygii</taxon>
        <taxon>Neopterygii</taxon>
        <taxon>Teleostei</taxon>
        <taxon>Neoteleostei</taxon>
        <taxon>Acanthomorphata</taxon>
        <taxon>Eupercaria</taxon>
        <taxon>Tetraodontiformes</taxon>
        <taxon>Tetradontoidea</taxon>
        <taxon>Tetraodontidae</taxon>
        <taxon>Tetraodon</taxon>
    </lineage>
</organism>
<dbReference type="SMART" id="SM00242">
    <property type="entry name" value="MYSc"/>
    <property type="match status" value="1"/>
</dbReference>
<dbReference type="GO" id="GO:0016459">
    <property type="term" value="C:myosin complex"/>
    <property type="evidence" value="ECO:0007669"/>
    <property type="project" value="UniProtKB-KW"/>
</dbReference>
<dbReference type="GO" id="GO:0003774">
    <property type="term" value="F:cytoskeletal motor activity"/>
    <property type="evidence" value="ECO:0007669"/>
    <property type="project" value="UniProtKB-UniRule"/>
</dbReference>
<dbReference type="GO" id="GO:0005524">
    <property type="term" value="F:ATP binding"/>
    <property type="evidence" value="ECO:0007669"/>
    <property type="project" value="UniProtKB-UniRule"/>
</dbReference>